<dbReference type="CDD" id="cd02440">
    <property type="entry name" value="AdoMet_MTases"/>
    <property type="match status" value="1"/>
</dbReference>
<keyword evidence="3 5" id="KW-0808">Transferase</keyword>
<sequence>MAKEKNSQKLSKQLKKQWQGQFPKKIKDYVVKNLEIEGQPALLDVGCANGDLLAMLYDQYDFYGTGLDVSEEMIQLAKEKHPAFNFFVGAAEQLPFPDDAYDIIVCSASFHHFTDPLRFLREAERVLRPDGRLVIAEIRIPLYDLRKLYNKRLEKQTADVEEEVKVYSQRELEELFEEAEFYMEDQKNTLQIQYYELKKQ</sequence>
<evidence type="ECO:0000259" key="4">
    <source>
        <dbReference type="Pfam" id="PF08241"/>
    </source>
</evidence>
<dbReference type="OrthoDB" id="43862at2"/>
<dbReference type="PANTHER" id="PTHR44942">
    <property type="entry name" value="METHYLTRANSF_11 DOMAIN-CONTAINING PROTEIN"/>
    <property type="match status" value="1"/>
</dbReference>
<dbReference type="InterPro" id="IPR013216">
    <property type="entry name" value="Methyltransf_11"/>
</dbReference>
<evidence type="ECO:0000256" key="1">
    <source>
        <dbReference type="ARBA" id="ARBA00008361"/>
    </source>
</evidence>
<proteinExistence type="inferred from homology"/>
<dbReference type="EMBL" id="BFFO01000007">
    <property type="protein sequence ID" value="GBG97058.1"/>
    <property type="molecule type" value="Genomic_DNA"/>
</dbReference>
<name>A0A2R5HK12_9LACT</name>
<dbReference type="RefSeq" id="WP_109246023.1">
    <property type="nucleotide sequence ID" value="NZ_BFFO01000007.1"/>
</dbReference>
<gene>
    <name evidence="5" type="primary">smtA_2</name>
    <name evidence="5" type="ORF">NtB2_01195</name>
</gene>
<dbReference type="GO" id="GO:0008757">
    <property type="term" value="F:S-adenosylmethionine-dependent methyltransferase activity"/>
    <property type="evidence" value="ECO:0007669"/>
    <property type="project" value="InterPro"/>
</dbReference>
<evidence type="ECO:0000313" key="6">
    <source>
        <dbReference type="Proteomes" id="UP000245021"/>
    </source>
</evidence>
<dbReference type="Pfam" id="PF08241">
    <property type="entry name" value="Methyltransf_11"/>
    <property type="match status" value="1"/>
</dbReference>
<dbReference type="InterPro" id="IPR029063">
    <property type="entry name" value="SAM-dependent_MTases_sf"/>
</dbReference>
<dbReference type="AlphaFoldDB" id="A0A2R5HK12"/>
<dbReference type="InterPro" id="IPR051052">
    <property type="entry name" value="Diverse_substrate_MTase"/>
</dbReference>
<dbReference type="GO" id="GO:0032259">
    <property type="term" value="P:methylation"/>
    <property type="evidence" value="ECO:0007669"/>
    <property type="project" value="UniProtKB-KW"/>
</dbReference>
<evidence type="ECO:0000256" key="2">
    <source>
        <dbReference type="ARBA" id="ARBA00022603"/>
    </source>
</evidence>
<protein>
    <submittedName>
        <fullName evidence="5">SAM-dependent methyltransferase</fullName>
    </submittedName>
</protein>
<evidence type="ECO:0000256" key="3">
    <source>
        <dbReference type="ARBA" id="ARBA00022679"/>
    </source>
</evidence>
<dbReference type="Gene3D" id="3.40.50.150">
    <property type="entry name" value="Vaccinia Virus protein VP39"/>
    <property type="match status" value="1"/>
</dbReference>
<evidence type="ECO:0000313" key="5">
    <source>
        <dbReference type="EMBL" id="GBG97058.1"/>
    </source>
</evidence>
<comment type="similarity">
    <text evidence="1">Belongs to the methyltransferase superfamily.</text>
</comment>
<keyword evidence="2 5" id="KW-0489">Methyltransferase</keyword>
<keyword evidence="6" id="KW-1185">Reference proteome</keyword>
<dbReference type="PANTHER" id="PTHR44942:SF4">
    <property type="entry name" value="METHYLTRANSFERASE TYPE 11 DOMAIN-CONTAINING PROTEIN"/>
    <property type="match status" value="1"/>
</dbReference>
<organism evidence="5 6">
    <name type="scientific">Lactococcus termiticola</name>
    <dbReference type="NCBI Taxonomy" id="2169526"/>
    <lineage>
        <taxon>Bacteria</taxon>
        <taxon>Bacillati</taxon>
        <taxon>Bacillota</taxon>
        <taxon>Bacilli</taxon>
        <taxon>Lactobacillales</taxon>
        <taxon>Streptococcaceae</taxon>
        <taxon>Lactococcus</taxon>
    </lineage>
</organism>
<accession>A0A2R5HK12</accession>
<dbReference type="Proteomes" id="UP000245021">
    <property type="component" value="Unassembled WGS sequence"/>
</dbReference>
<comment type="caution">
    <text evidence="5">The sequence shown here is derived from an EMBL/GenBank/DDBJ whole genome shotgun (WGS) entry which is preliminary data.</text>
</comment>
<feature type="domain" description="Methyltransferase type 11" evidence="4">
    <location>
        <begin position="43"/>
        <end position="135"/>
    </location>
</feature>
<dbReference type="SUPFAM" id="SSF53335">
    <property type="entry name" value="S-adenosyl-L-methionine-dependent methyltransferases"/>
    <property type="match status" value="1"/>
</dbReference>
<reference evidence="5 6" key="1">
    <citation type="journal article" date="2018" name="Genome Announc.">
        <title>Draft Genome Sequence of Lactococcus sp. Strain NtB2 (JCM 32569), Isolated from the Gut of the Higher Termite Nasutitermes takasagoensis.</title>
        <authorList>
            <person name="Noda S."/>
            <person name="Aihara C."/>
            <person name="Yuki M."/>
            <person name="Ohkuma M."/>
        </authorList>
    </citation>
    <scope>NUCLEOTIDE SEQUENCE [LARGE SCALE GENOMIC DNA]</scope>
    <source>
        <strain evidence="5 6">NtB2</strain>
    </source>
</reference>